<feature type="compositionally biased region" description="Basic and acidic residues" evidence="2">
    <location>
        <begin position="350"/>
        <end position="363"/>
    </location>
</feature>
<feature type="compositionally biased region" description="Basic and acidic residues" evidence="2">
    <location>
        <begin position="180"/>
        <end position="201"/>
    </location>
</feature>
<feature type="compositionally biased region" description="Basic and acidic residues" evidence="2">
    <location>
        <begin position="279"/>
        <end position="300"/>
    </location>
</feature>
<evidence type="ECO:0000256" key="2">
    <source>
        <dbReference type="SAM" id="MobiDB-lite"/>
    </source>
</evidence>
<evidence type="ECO:0000313" key="3">
    <source>
        <dbReference type="Proteomes" id="UP000095285"/>
    </source>
</evidence>
<feature type="compositionally biased region" description="Basic and acidic residues" evidence="2">
    <location>
        <begin position="65"/>
        <end position="90"/>
    </location>
</feature>
<protein>
    <submittedName>
        <fullName evidence="4">Nucleolar protein 16</fullName>
    </submittedName>
</protein>
<feature type="compositionally biased region" description="Low complexity" evidence="2">
    <location>
        <begin position="111"/>
        <end position="134"/>
    </location>
</feature>
<feature type="coiled-coil region" evidence="1">
    <location>
        <begin position="378"/>
        <end position="412"/>
    </location>
</feature>
<feature type="compositionally biased region" description="Polar residues" evidence="2">
    <location>
        <begin position="41"/>
        <end position="53"/>
    </location>
</feature>
<dbReference type="Proteomes" id="UP000095285">
    <property type="component" value="Unassembled WGS sequence"/>
</dbReference>
<feature type="compositionally biased region" description="Basic and acidic residues" evidence="2">
    <location>
        <begin position="308"/>
        <end position="317"/>
    </location>
</feature>
<keyword evidence="1" id="KW-0175">Coiled coil</keyword>
<feature type="region of interest" description="Disordered" evidence="2">
    <location>
        <begin position="174"/>
        <end position="239"/>
    </location>
</feature>
<organism evidence="3 4">
    <name type="scientific">Loa loa</name>
    <name type="common">Eye worm</name>
    <name type="synonym">Filaria loa</name>
    <dbReference type="NCBI Taxonomy" id="7209"/>
    <lineage>
        <taxon>Eukaryota</taxon>
        <taxon>Metazoa</taxon>
        <taxon>Ecdysozoa</taxon>
        <taxon>Nematoda</taxon>
        <taxon>Chromadorea</taxon>
        <taxon>Rhabditida</taxon>
        <taxon>Spirurina</taxon>
        <taxon>Spiruromorpha</taxon>
        <taxon>Filarioidea</taxon>
        <taxon>Onchocercidae</taxon>
        <taxon>Loa</taxon>
    </lineage>
</organism>
<feature type="region of interest" description="Disordered" evidence="2">
    <location>
        <begin position="343"/>
        <end position="367"/>
    </location>
</feature>
<reference evidence="3" key="1">
    <citation type="submission" date="2012-04" db="EMBL/GenBank/DDBJ databases">
        <title>The Genome Sequence of Loa loa.</title>
        <authorList>
            <consortium name="The Broad Institute Genome Sequencing Platform"/>
            <consortium name="Broad Institute Genome Sequencing Center for Infectious Disease"/>
            <person name="Nutman T.B."/>
            <person name="Fink D.L."/>
            <person name="Russ C."/>
            <person name="Young S."/>
            <person name="Zeng Q."/>
            <person name="Gargeya S."/>
            <person name="Alvarado L."/>
            <person name="Berlin A."/>
            <person name="Chapman S.B."/>
            <person name="Chen Z."/>
            <person name="Freedman E."/>
            <person name="Gellesch M."/>
            <person name="Goldberg J."/>
            <person name="Griggs A."/>
            <person name="Gujja S."/>
            <person name="Heilman E.R."/>
            <person name="Heiman D."/>
            <person name="Howarth C."/>
            <person name="Mehta T."/>
            <person name="Neiman D."/>
            <person name="Pearson M."/>
            <person name="Roberts A."/>
            <person name="Saif S."/>
            <person name="Shea T."/>
            <person name="Shenoy N."/>
            <person name="Sisk P."/>
            <person name="Stolte C."/>
            <person name="Sykes S."/>
            <person name="White J."/>
            <person name="Yandava C."/>
            <person name="Haas B."/>
            <person name="Henn M.R."/>
            <person name="Nusbaum C."/>
            <person name="Birren B."/>
        </authorList>
    </citation>
    <scope>NUCLEOTIDE SEQUENCE [LARGE SCALE GENOMIC DNA]</scope>
</reference>
<dbReference type="AlphaFoldDB" id="A0A1I7V5E8"/>
<dbReference type="WBParaSite" id="EN70_10070">
    <property type="protein sequence ID" value="EN70_10070"/>
    <property type="gene ID" value="EN70_10070"/>
</dbReference>
<accession>A0A1I7V5E8</accession>
<evidence type="ECO:0000313" key="4">
    <source>
        <dbReference type="WBParaSite" id="EN70_10070"/>
    </source>
</evidence>
<dbReference type="InterPro" id="IPR019002">
    <property type="entry name" value="Ribosome_biogenesis_Nop16"/>
</dbReference>
<keyword evidence="3" id="KW-1185">Reference proteome</keyword>
<proteinExistence type="predicted"/>
<name>A0A1I7V5E8_LOALO</name>
<sequence length="523" mass="60419">MRSQKQVRHVGKVRSLKNAAAGKWKTYRRRLEARKAWQNNAILTGHQHSSNTLAPPLPTHRRIKEPKQRSPEKLAERQRLREQRRLEKKLAKQRASTSTLPEIRKEKKLKVSSNNSPKKVSAEQKTAAKTTKAKNSTIKETAKAKHLMNERAQRTVNIAKQDIVAKKVNTKTMKVSKLQNESKPRHQHLEEERPVSTEEQKISQLSSPLKLEQKKLMQSKKQTVDVNKTDKEPSEKKEQIEEIFKKAKDDEMQISVPVQMTESQESVVPTVLHSLSKATNDDERSEVHGSTEKVEGISKEQKKKKNRRSDPDNFLSEHDFIEGNTYEIDYEEAKAGFTEIFKRRQKKGRNRDEQQSKPEEFTGKVRNGNDVTQATSFLESKDQINKREEDNLEQIKRQGENISEKKENKRLNENTIVTSCAKEAKYDVNVEKKEPVVLVSQMNYVSRIPPVREHVCKLLPRDIQFCVNMIEKHGEDYEAMAKDQGNVFRDSAKGIARKIRIFKESPQYKAYLKQKAEKNGSVA</sequence>
<feature type="compositionally biased region" description="Basic and acidic residues" evidence="2">
    <location>
        <begin position="227"/>
        <end position="239"/>
    </location>
</feature>
<feature type="region of interest" description="Disordered" evidence="2">
    <location>
        <begin position="259"/>
        <end position="317"/>
    </location>
</feature>
<feature type="region of interest" description="Disordered" evidence="2">
    <location>
        <begin position="41"/>
        <end position="137"/>
    </location>
</feature>
<reference evidence="4" key="2">
    <citation type="submission" date="2016-11" db="UniProtKB">
        <authorList>
            <consortium name="WormBaseParasite"/>
        </authorList>
    </citation>
    <scope>IDENTIFICATION</scope>
</reference>
<dbReference type="Pfam" id="PF09420">
    <property type="entry name" value="Nop16"/>
    <property type="match status" value="1"/>
</dbReference>
<evidence type="ECO:0000256" key="1">
    <source>
        <dbReference type="SAM" id="Coils"/>
    </source>
</evidence>